<dbReference type="EMBL" id="MK224498">
    <property type="protein sequence ID" value="QAU05039.1"/>
    <property type="molecule type" value="Genomic_DNA"/>
</dbReference>
<sequence length="138" mass="15608">MVLNFEVVFVESFAVLVILSPSRPILPSLFFPCQFVFNDDRASLVNTGTLKGDQVAVNEDNILFLFTHFLSPMKKGAEAPLGLELYNLNVPLLLSGLRVYLVRESNIRWLSFSDTFRSFLQVVEKLSLPHLTAELVVY</sequence>
<protein>
    <submittedName>
        <fullName evidence="1">Uncharacterized protein</fullName>
    </submittedName>
</protein>
<accession>A0A410T873</accession>
<reference evidence="1 2" key="1">
    <citation type="submission" date="2018-11" db="EMBL/GenBank/DDBJ databases">
        <authorList>
            <person name="Teng T."/>
        </authorList>
    </citation>
    <scope>NUCLEOTIDE SEQUENCE [LARGE SCALE GENOMIC DNA]</scope>
</reference>
<dbReference type="Proteomes" id="UP000289163">
    <property type="component" value="Segment"/>
</dbReference>
<organism evidence="1 2">
    <name type="scientific">Pseudomonas phage Henu5</name>
    <dbReference type="NCBI Taxonomy" id="2499902"/>
    <lineage>
        <taxon>Viruses</taxon>
        <taxon>Duplodnaviria</taxon>
        <taxon>Heunggongvirae</taxon>
        <taxon>Uroviricota</taxon>
        <taxon>Caudoviricetes</taxon>
        <taxon>Vandenendeviridae</taxon>
        <taxon>Skurskavirinae</taxon>
        <taxon>Pakpunavirus</taxon>
        <taxon>Pakpunavirus Henu5</taxon>
    </lineage>
</organism>
<name>A0A410T873_9CAUD</name>
<evidence type="ECO:0000313" key="2">
    <source>
        <dbReference type="Proteomes" id="UP000289163"/>
    </source>
</evidence>
<keyword evidence="2" id="KW-1185">Reference proteome</keyword>
<gene>
    <name evidence="1" type="ORF">Henu5_gp7</name>
</gene>
<proteinExistence type="predicted"/>
<evidence type="ECO:0000313" key="1">
    <source>
        <dbReference type="EMBL" id="QAU05039.1"/>
    </source>
</evidence>